<keyword evidence="1" id="KW-0812">Transmembrane</keyword>
<feature type="transmembrane region" description="Helical" evidence="1">
    <location>
        <begin position="110"/>
        <end position="131"/>
    </location>
</feature>
<name>A0ABQ2V877_9PSEU</name>
<accession>A0ABQ2V877</accession>
<keyword evidence="1" id="KW-1133">Transmembrane helix</keyword>
<protein>
    <submittedName>
        <fullName evidence="2">Uncharacterized protein</fullName>
    </submittedName>
</protein>
<evidence type="ECO:0000256" key="1">
    <source>
        <dbReference type="SAM" id="Phobius"/>
    </source>
</evidence>
<organism evidence="2 3">
    <name type="scientific">Lentzea flava</name>
    <dbReference type="NCBI Taxonomy" id="103732"/>
    <lineage>
        <taxon>Bacteria</taxon>
        <taxon>Bacillati</taxon>
        <taxon>Actinomycetota</taxon>
        <taxon>Actinomycetes</taxon>
        <taxon>Pseudonocardiales</taxon>
        <taxon>Pseudonocardiaceae</taxon>
        <taxon>Lentzea</taxon>
    </lineage>
</organism>
<sequence length="193" mass="20295">MAGQGDPHLPRLFAPGVAVLLGYVLLVGNPWLNRDLTIALSSADSAARLVNVMLSYPSWHVDVDRVGPFVFWFANLRTVLFVALAVAGLNRVSRWVSDTAGGTGRFVTTAGVTTLGAVVAGLASAAAAVALVDPRSAFPYIPPDRPEEFLLSELGVSASFGVLFGLVLGGVVAGQRRAPASEERRVDAPKSLW</sequence>
<proteinExistence type="predicted"/>
<gene>
    <name evidence="2" type="ORF">GCM10010178_76590</name>
</gene>
<reference evidence="3" key="1">
    <citation type="journal article" date="2019" name="Int. J. Syst. Evol. Microbiol.">
        <title>The Global Catalogue of Microorganisms (GCM) 10K type strain sequencing project: providing services to taxonomists for standard genome sequencing and annotation.</title>
        <authorList>
            <consortium name="The Broad Institute Genomics Platform"/>
            <consortium name="The Broad Institute Genome Sequencing Center for Infectious Disease"/>
            <person name="Wu L."/>
            <person name="Ma J."/>
        </authorList>
    </citation>
    <scope>NUCLEOTIDE SEQUENCE [LARGE SCALE GENOMIC DNA]</scope>
    <source>
        <strain evidence="3">JCM 3296</strain>
    </source>
</reference>
<keyword evidence="1" id="KW-0472">Membrane</keyword>
<keyword evidence="3" id="KW-1185">Reference proteome</keyword>
<feature type="transmembrane region" description="Helical" evidence="1">
    <location>
        <begin position="151"/>
        <end position="174"/>
    </location>
</feature>
<dbReference type="Proteomes" id="UP000649573">
    <property type="component" value="Unassembled WGS sequence"/>
</dbReference>
<evidence type="ECO:0000313" key="2">
    <source>
        <dbReference type="EMBL" id="GGU73831.1"/>
    </source>
</evidence>
<feature type="transmembrane region" description="Helical" evidence="1">
    <location>
        <begin position="69"/>
        <end position="89"/>
    </location>
</feature>
<comment type="caution">
    <text evidence="2">The sequence shown here is derived from an EMBL/GenBank/DDBJ whole genome shotgun (WGS) entry which is preliminary data.</text>
</comment>
<feature type="transmembrane region" description="Helical" evidence="1">
    <location>
        <begin position="12"/>
        <end position="32"/>
    </location>
</feature>
<evidence type="ECO:0000313" key="3">
    <source>
        <dbReference type="Proteomes" id="UP000649573"/>
    </source>
</evidence>
<dbReference type="EMBL" id="BMRE01000054">
    <property type="protein sequence ID" value="GGU73831.1"/>
    <property type="molecule type" value="Genomic_DNA"/>
</dbReference>